<gene>
    <name evidence="1" type="ORF">SAMN03080617_04073</name>
</gene>
<evidence type="ECO:0000313" key="1">
    <source>
        <dbReference type="EMBL" id="SDA95438.1"/>
    </source>
</evidence>
<name>A0A1G5ZKS2_9BACT</name>
<evidence type="ECO:0000313" key="2">
    <source>
        <dbReference type="Proteomes" id="UP000198756"/>
    </source>
</evidence>
<organism evidence="1 2">
    <name type="scientific">Algoriphagus alkaliphilus</name>
    <dbReference type="NCBI Taxonomy" id="279824"/>
    <lineage>
        <taxon>Bacteria</taxon>
        <taxon>Pseudomonadati</taxon>
        <taxon>Bacteroidota</taxon>
        <taxon>Cytophagia</taxon>
        <taxon>Cytophagales</taxon>
        <taxon>Cyclobacteriaceae</taxon>
        <taxon>Algoriphagus</taxon>
    </lineage>
</organism>
<dbReference type="EMBL" id="FMXE01000045">
    <property type="protein sequence ID" value="SDA95438.1"/>
    <property type="molecule type" value="Genomic_DNA"/>
</dbReference>
<keyword evidence="2" id="KW-1185">Reference proteome</keyword>
<dbReference type="Proteomes" id="UP000198756">
    <property type="component" value="Unassembled WGS sequence"/>
</dbReference>
<proteinExistence type="predicted"/>
<accession>A0A1G5ZKS2</accession>
<protein>
    <submittedName>
        <fullName evidence="1">Uncharacterized protein</fullName>
    </submittedName>
</protein>
<dbReference type="STRING" id="279824.SAMN03080617_04073"/>
<dbReference type="AlphaFoldDB" id="A0A1G5ZKS2"/>
<dbReference type="RefSeq" id="WP_245693330.1">
    <property type="nucleotide sequence ID" value="NZ_FMXE01000045.1"/>
</dbReference>
<reference evidence="2" key="1">
    <citation type="submission" date="2016-10" db="EMBL/GenBank/DDBJ databases">
        <authorList>
            <person name="Varghese N."/>
            <person name="Submissions S."/>
        </authorList>
    </citation>
    <scope>NUCLEOTIDE SEQUENCE [LARGE SCALE GENOMIC DNA]</scope>
    <source>
        <strain evidence="2">DSM 22703</strain>
    </source>
</reference>
<sequence>MLVNALMLLFVVFSHPSPRPTNDSYKIEIADAVVSVSGKVKTPSGQPVSYANVAVKGSVKGHSLIYRGILNCST</sequence>